<comment type="caution">
    <text evidence="1">The sequence shown here is derived from an EMBL/GenBank/DDBJ whole genome shotgun (WGS) entry which is preliminary data.</text>
</comment>
<evidence type="ECO:0000313" key="1">
    <source>
        <dbReference type="EMBL" id="GBB96338.1"/>
    </source>
</evidence>
<dbReference type="EMBL" id="BEXD01001924">
    <property type="protein sequence ID" value="GBB96338.1"/>
    <property type="molecule type" value="Genomic_DNA"/>
</dbReference>
<dbReference type="InterPro" id="IPR032675">
    <property type="entry name" value="LRR_dom_sf"/>
</dbReference>
<accession>A0A2Z6RWP2</accession>
<organism evidence="1 2">
    <name type="scientific">Rhizophagus clarus</name>
    <dbReference type="NCBI Taxonomy" id="94130"/>
    <lineage>
        <taxon>Eukaryota</taxon>
        <taxon>Fungi</taxon>
        <taxon>Fungi incertae sedis</taxon>
        <taxon>Mucoromycota</taxon>
        <taxon>Glomeromycotina</taxon>
        <taxon>Glomeromycetes</taxon>
        <taxon>Glomerales</taxon>
        <taxon>Glomeraceae</taxon>
        <taxon>Rhizophagus</taxon>
    </lineage>
</organism>
<dbReference type="InterPro" id="IPR036047">
    <property type="entry name" value="F-box-like_dom_sf"/>
</dbReference>
<dbReference type="SUPFAM" id="SSF52047">
    <property type="entry name" value="RNI-like"/>
    <property type="match status" value="1"/>
</dbReference>
<protein>
    <recommendedName>
        <fullName evidence="3">F-box domain-containing protein</fullName>
    </recommendedName>
</protein>
<dbReference type="Proteomes" id="UP000247702">
    <property type="component" value="Unassembled WGS sequence"/>
</dbReference>
<gene>
    <name evidence="1" type="ORF">RclHR1_02730010</name>
</gene>
<evidence type="ECO:0008006" key="3">
    <source>
        <dbReference type="Google" id="ProtNLM"/>
    </source>
</evidence>
<dbReference type="PANTHER" id="PTHR38926:SF5">
    <property type="entry name" value="F-BOX AND LEUCINE-RICH REPEAT PROTEIN 6"/>
    <property type="match status" value="1"/>
</dbReference>
<dbReference type="SUPFAM" id="SSF81383">
    <property type="entry name" value="F-box domain"/>
    <property type="match status" value="1"/>
</dbReference>
<evidence type="ECO:0000313" key="2">
    <source>
        <dbReference type="Proteomes" id="UP000247702"/>
    </source>
</evidence>
<proteinExistence type="predicted"/>
<dbReference type="AlphaFoldDB" id="A0A2Z6RWP2"/>
<keyword evidence="2" id="KW-1185">Reference proteome</keyword>
<sequence length="492" mass="57864">MPYQLPADCLDEIFDYLEEEKFSLHSCLLVNRFWCVISVRILWKNVLGSNQFNLPPKILDTLISCLPNVSKELLHKNEIFTSTLTSKPPLFNYASFCKVLSIRRIDQMIQHALENQQSKQSIISRSLNYCKYLLFQEILKMFMKQIPSLKELRYNSTENIINVTFTYFPGAIDCLTNLTVLNCSSDIYPELFYQLSQICYNIQSLTIEFESTVSNGLKDLISSQHNLKHLSLIQTYDGANWTDIIPSLIKHSKTLVKLKINGGENSGPLSFITDFINLEELVLSFHYRDSFCELNKLQYIKFPKLQILKFPYGCPRFDILIKFLEISGRNLKEFYIGDYDNSLNLAIAKFCPNLKSLFTIFMDNELETLKLIFNQCQLLESVRIWCGYELLREKDFLETLAKYSPKNFRKLRLFNDSDSKLVSKDLEEFFVNWKNRVPQKSLHFTIIKYFEEDDSLEKNDENMKIIEKYEKLGIIKEFETIKFEDEEQLHFI</sequence>
<name>A0A2Z6RWP2_9GLOM</name>
<dbReference type="PANTHER" id="PTHR38926">
    <property type="entry name" value="F-BOX DOMAIN CONTAINING PROTEIN, EXPRESSED"/>
    <property type="match status" value="1"/>
</dbReference>
<reference evidence="1 2" key="1">
    <citation type="submission" date="2017-11" db="EMBL/GenBank/DDBJ databases">
        <title>The genome of Rhizophagus clarus HR1 reveals common genetic basis of auxotrophy among arbuscular mycorrhizal fungi.</title>
        <authorList>
            <person name="Kobayashi Y."/>
        </authorList>
    </citation>
    <scope>NUCLEOTIDE SEQUENCE [LARGE SCALE GENOMIC DNA]</scope>
    <source>
        <strain evidence="1 2">HR1</strain>
    </source>
</reference>
<dbReference type="Gene3D" id="3.80.10.10">
    <property type="entry name" value="Ribonuclease Inhibitor"/>
    <property type="match status" value="1"/>
</dbReference>